<evidence type="ECO:0000259" key="1">
    <source>
        <dbReference type="PROSITE" id="PS50181"/>
    </source>
</evidence>
<gene>
    <name evidence="2" type="ORF">WR25_19244</name>
</gene>
<dbReference type="Pfam" id="PF00646">
    <property type="entry name" value="F-box"/>
    <property type="match status" value="1"/>
</dbReference>
<evidence type="ECO:0000313" key="2">
    <source>
        <dbReference type="EMBL" id="PAV91188.1"/>
    </source>
</evidence>
<dbReference type="EMBL" id="LIAE01006331">
    <property type="protein sequence ID" value="PAV91188.1"/>
    <property type="molecule type" value="Genomic_DNA"/>
</dbReference>
<dbReference type="InterPro" id="IPR001810">
    <property type="entry name" value="F-box_dom"/>
</dbReference>
<dbReference type="STRING" id="2018661.A0A2A2LYE3"/>
<accession>A0A2A2LYE3</accession>
<dbReference type="OrthoDB" id="5801116at2759"/>
<evidence type="ECO:0000313" key="3">
    <source>
        <dbReference type="Proteomes" id="UP000218231"/>
    </source>
</evidence>
<feature type="domain" description="F-box" evidence="1">
    <location>
        <begin position="30"/>
        <end position="84"/>
    </location>
</feature>
<dbReference type="Proteomes" id="UP000218231">
    <property type="component" value="Unassembled WGS sequence"/>
</dbReference>
<organism evidence="2 3">
    <name type="scientific">Diploscapter pachys</name>
    <dbReference type="NCBI Taxonomy" id="2018661"/>
    <lineage>
        <taxon>Eukaryota</taxon>
        <taxon>Metazoa</taxon>
        <taxon>Ecdysozoa</taxon>
        <taxon>Nematoda</taxon>
        <taxon>Chromadorea</taxon>
        <taxon>Rhabditida</taxon>
        <taxon>Rhabditina</taxon>
        <taxon>Rhabditomorpha</taxon>
        <taxon>Rhabditoidea</taxon>
        <taxon>Rhabditidae</taxon>
        <taxon>Diploscapter</taxon>
    </lineage>
</organism>
<name>A0A2A2LYE3_9BILA</name>
<protein>
    <recommendedName>
        <fullName evidence="1">F-box domain-containing protein</fullName>
    </recommendedName>
</protein>
<keyword evidence="3" id="KW-1185">Reference proteome</keyword>
<proteinExistence type="predicted"/>
<dbReference type="SUPFAM" id="SSF81383">
    <property type="entry name" value="F-box domain"/>
    <property type="match status" value="1"/>
</dbReference>
<sequence length="381" mass="42744">MSSSSVLSLSAKLSILIKSAMSSSQTTQPSLHLCDLPNDVLINVFSKASTGDVLAVKQANKRLHRVVEQYNLGRPSVDEFSVEMRTSCKRAAPIGRIQMKPAKESGRRVVVTMKRKGKVKQIVEETEYEQGPSRAIDHQLKKIESTSKLSFDGICINSEFVQGLLSKLNRLRSVVSVTLTLCRIDLEESEWVKFLSSMPIESLSLDFCTINSSLISDKTLLPLSSLRSLRIQPRGLIHLPLLTDSLLHHWTSRQSNDFVHTLQLYNCTTEISTEGILEFLQVQIDINCEITSKCLGVTSNYKGRLRFRTNPSRSAERGSLDAIAAELWKLDECEGRLEIQTNRDQDANQGYCIQSSLHRASCVSIEVETSLVIVLYRFYCV</sequence>
<reference evidence="2 3" key="1">
    <citation type="journal article" date="2017" name="Curr. Biol.">
        <title>Genome architecture and evolution of a unichromosomal asexual nematode.</title>
        <authorList>
            <person name="Fradin H."/>
            <person name="Zegar C."/>
            <person name="Gutwein M."/>
            <person name="Lucas J."/>
            <person name="Kovtun M."/>
            <person name="Corcoran D."/>
            <person name="Baugh L.R."/>
            <person name="Kiontke K."/>
            <person name="Gunsalus K."/>
            <person name="Fitch D.H."/>
            <person name="Piano F."/>
        </authorList>
    </citation>
    <scope>NUCLEOTIDE SEQUENCE [LARGE SCALE GENOMIC DNA]</scope>
    <source>
        <strain evidence="2">PF1309</strain>
    </source>
</reference>
<dbReference type="PROSITE" id="PS50181">
    <property type="entry name" value="FBOX"/>
    <property type="match status" value="1"/>
</dbReference>
<comment type="caution">
    <text evidence="2">The sequence shown here is derived from an EMBL/GenBank/DDBJ whole genome shotgun (WGS) entry which is preliminary data.</text>
</comment>
<dbReference type="AlphaFoldDB" id="A0A2A2LYE3"/>
<dbReference type="InterPro" id="IPR036047">
    <property type="entry name" value="F-box-like_dom_sf"/>
</dbReference>